<dbReference type="InterPro" id="IPR007202">
    <property type="entry name" value="4Fe-4S_dom"/>
</dbReference>
<dbReference type="Pfam" id="PF04060">
    <property type="entry name" value="FeS"/>
    <property type="match status" value="1"/>
</dbReference>
<keyword evidence="3" id="KW-0408">Iron</keyword>
<dbReference type="AlphaFoldDB" id="A0A5K7YQ15"/>
<dbReference type="OrthoDB" id="5414784at2"/>
<evidence type="ECO:0000256" key="1">
    <source>
        <dbReference type="ARBA" id="ARBA00022485"/>
    </source>
</evidence>
<dbReference type="Pfam" id="PF12654">
    <property type="entry name" value="DUF3786"/>
    <property type="match status" value="1"/>
</dbReference>
<organism evidence="6 7">
    <name type="scientific">Desulfosarcina alkanivorans</name>
    <dbReference type="NCBI Taxonomy" id="571177"/>
    <lineage>
        <taxon>Bacteria</taxon>
        <taxon>Pseudomonadati</taxon>
        <taxon>Thermodesulfobacteriota</taxon>
        <taxon>Desulfobacteria</taxon>
        <taxon>Desulfobacterales</taxon>
        <taxon>Desulfosarcinaceae</taxon>
        <taxon>Desulfosarcina</taxon>
    </lineage>
</organism>
<evidence type="ECO:0000256" key="3">
    <source>
        <dbReference type="ARBA" id="ARBA00023004"/>
    </source>
</evidence>
<keyword evidence="7" id="KW-1185">Reference proteome</keyword>
<evidence type="ECO:0000313" key="6">
    <source>
        <dbReference type="EMBL" id="BBO69051.1"/>
    </source>
</evidence>
<dbReference type="InterPro" id="IPR024264">
    <property type="entry name" value="DUF3786"/>
</dbReference>
<gene>
    <name evidence="6" type="ORF">DSCA_29810</name>
</gene>
<proteinExistence type="predicted"/>
<dbReference type="EMBL" id="AP021874">
    <property type="protein sequence ID" value="BBO69051.1"/>
    <property type="molecule type" value="Genomic_DNA"/>
</dbReference>
<accession>A0A5K7YQ15</accession>
<reference evidence="6 7" key="1">
    <citation type="submission" date="2019-11" db="EMBL/GenBank/DDBJ databases">
        <title>Comparative genomics of hydrocarbon-degrading Desulfosarcina strains.</title>
        <authorList>
            <person name="Watanabe M."/>
            <person name="Kojima H."/>
            <person name="Fukui M."/>
        </authorList>
    </citation>
    <scope>NUCLEOTIDE SEQUENCE [LARGE SCALE GENOMIC DNA]</scope>
    <source>
        <strain evidence="6 7">PL12</strain>
    </source>
</reference>
<feature type="domain" description="4Fe-4S" evidence="5">
    <location>
        <begin position="1"/>
        <end position="60"/>
    </location>
</feature>
<keyword evidence="2" id="KW-0479">Metal-binding</keyword>
<keyword evidence="4" id="KW-0411">Iron-sulfur</keyword>
<dbReference type="PROSITE" id="PS51656">
    <property type="entry name" value="4FE4S"/>
    <property type="match status" value="1"/>
</dbReference>
<dbReference type="KEGG" id="dalk:DSCA_29810"/>
<dbReference type="GO" id="GO:0046872">
    <property type="term" value="F:metal ion binding"/>
    <property type="evidence" value="ECO:0007669"/>
    <property type="project" value="UniProtKB-KW"/>
</dbReference>
<dbReference type="RefSeq" id="WP_155317134.1">
    <property type="nucleotide sequence ID" value="NZ_AP021874.1"/>
</dbReference>
<evidence type="ECO:0000259" key="5">
    <source>
        <dbReference type="PROSITE" id="PS51656"/>
    </source>
</evidence>
<protein>
    <recommendedName>
        <fullName evidence="5">4Fe-4S domain-containing protein</fullName>
    </recommendedName>
</protein>
<dbReference type="Proteomes" id="UP000427906">
    <property type="component" value="Chromosome"/>
</dbReference>
<name>A0A5K7YQ15_9BACT</name>
<keyword evidence="1" id="KW-0004">4Fe-4S</keyword>
<sequence length="278" mass="30643">MALSVVDLYRDVLPRTNCGDCGFPTCIAFAGMVVAEKHPLDGCPHLDPEVVARCNRELGAQYAAGKWIKRDLAQDALVWARERSASMNLADLPDRIGGVLVDHDEGRALKLPYFEGHVLIRPDDVRRSDGSDLSRWEKVFIYNHLAQGGTRMPSGTWKGFEAFPNTVSKVKTMAGQVETPLVDRFQGRLEALVASALSIGGEDVTGGNSSADAAFYFRPLPRVPVMLLFWDEDRVDGFGATAKLLFDETVTDHLDIESIVFLGERLRQMLCDNADGET</sequence>
<evidence type="ECO:0000256" key="4">
    <source>
        <dbReference type="ARBA" id="ARBA00023014"/>
    </source>
</evidence>
<dbReference type="Gene3D" id="1.10.15.40">
    <property type="entry name" value="Electron transport complex subunit B, putative Fe-S cluster"/>
    <property type="match status" value="1"/>
</dbReference>
<evidence type="ECO:0000313" key="7">
    <source>
        <dbReference type="Proteomes" id="UP000427906"/>
    </source>
</evidence>
<evidence type="ECO:0000256" key="2">
    <source>
        <dbReference type="ARBA" id="ARBA00022723"/>
    </source>
</evidence>
<dbReference type="GO" id="GO:0051539">
    <property type="term" value="F:4 iron, 4 sulfur cluster binding"/>
    <property type="evidence" value="ECO:0007669"/>
    <property type="project" value="UniProtKB-KW"/>
</dbReference>